<evidence type="ECO:0000259" key="7">
    <source>
        <dbReference type="PROSITE" id="PS51900"/>
    </source>
</evidence>
<feature type="domain" description="Tyr recombinase" evidence="6">
    <location>
        <begin position="200"/>
        <end position="397"/>
    </location>
</feature>
<evidence type="ECO:0000259" key="6">
    <source>
        <dbReference type="PROSITE" id="PS51898"/>
    </source>
</evidence>
<dbReference type="Pfam" id="PF00589">
    <property type="entry name" value="Phage_integrase"/>
    <property type="match status" value="1"/>
</dbReference>
<dbReference type="RefSeq" id="WP_090059878.1">
    <property type="nucleotide sequence ID" value="NZ_FORH01000002.1"/>
</dbReference>
<dbReference type="InterPro" id="IPR050090">
    <property type="entry name" value="Tyrosine_recombinase_XerCD"/>
</dbReference>
<organism evidence="8 9">
    <name type="scientific">Celeribacter neptunius</name>
    <dbReference type="NCBI Taxonomy" id="588602"/>
    <lineage>
        <taxon>Bacteria</taxon>
        <taxon>Pseudomonadati</taxon>
        <taxon>Pseudomonadota</taxon>
        <taxon>Alphaproteobacteria</taxon>
        <taxon>Rhodobacterales</taxon>
        <taxon>Roseobacteraceae</taxon>
        <taxon>Celeribacter</taxon>
    </lineage>
</organism>
<dbReference type="GO" id="GO:0006310">
    <property type="term" value="P:DNA recombination"/>
    <property type="evidence" value="ECO:0007669"/>
    <property type="project" value="UniProtKB-KW"/>
</dbReference>
<dbReference type="Gene3D" id="1.10.150.130">
    <property type="match status" value="1"/>
</dbReference>
<dbReference type="InterPro" id="IPR013762">
    <property type="entry name" value="Integrase-like_cat_sf"/>
</dbReference>
<dbReference type="EMBL" id="FORH01000002">
    <property type="protein sequence ID" value="SFJ20178.1"/>
    <property type="molecule type" value="Genomic_DNA"/>
</dbReference>
<sequence>MARTTLPKGIFKRGNTYALRFSVPKELQQLVGKKEIVRSLGTSELSEALEKSPEVQREIKASLFGKHELRPAQPKRLQANHTVKATAHKWLAESDGLKQATRHRYQRILERFEKFSENTEVTKINRAMALEYIDHLRTTPSQRTGTSLSHRTLATHQICLASYWRVLEHWGLVDSDMKNPFSSLLRRMAGQKKKADPRRKTLRPVTRDEAEDLLRYIATNSRLKYQFEMFATVRLLWTTGCRLGEIAKLHLKDIVDHKDHIRLNIRDAKTEAGNRVVMLVGESDCELIREAVRRSQEAVPSCKENCDVLFPRIQRGGYDRSLTHYIGKALESARKKFPTCNEWDMHSFRRAAISALINASVPKEARNLVVGHSNSEDIGLSVYAKHGDLSEIIKSTFTSLYNEQGGELLGSYPFATISKRIHHEERLEYDQKLPQRRLETQRF</sequence>
<name>A0A1I3PF72_9RHOB</name>
<evidence type="ECO:0000313" key="8">
    <source>
        <dbReference type="EMBL" id="SFJ20178.1"/>
    </source>
</evidence>
<dbReference type="PROSITE" id="PS51900">
    <property type="entry name" value="CB"/>
    <property type="match status" value="1"/>
</dbReference>
<dbReference type="AlphaFoldDB" id="A0A1I3PF72"/>
<dbReference type="InterPro" id="IPR025269">
    <property type="entry name" value="SAM-like_dom"/>
</dbReference>
<dbReference type="PANTHER" id="PTHR30349:SF41">
    <property type="entry name" value="INTEGRASE_RECOMBINASE PROTEIN MJ0367-RELATED"/>
    <property type="match status" value="1"/>
</dbReference>
<dbReference type="InterPro" id="IPR044068">
    <property type="entry name" value="CB"/>
</dbReference>
<keyword evidence="3 5" id="KW-0238">DNA-binding</keyword>
<dbReference type="InterPro" id="IPR002104">
    <property type="entry name" value="Integrase_catalytic"/>
</dbReference>
<reference evidence="9" key="1">
    <citation type="submission" date="2016-10" db="EMBL/GenBank/DDBJ databases">
        <authorList>
            <person name="Varghese N."/>
            <person name="Submissions S."/>
        </authorList>
    </citation>
    <scope>NUCLEOTIDE SEQUENCE [LARGE SCALE GENOMIC DNA]</scope>
    <source>
        <strain evidence="9">DSM 26471</strain>
    </source>
</reference>
<evidence type="ECO:0000256" key="4">
    <source>
        <dbReference type="ARBA" id="ARBA00023172"/>
    </source>
</evidence>
<proteinExistence type="inferred from homology"/>
<dbReference type="Pfam" id="PF20172">
    <property type="entry name" value="DUF6538"/>
    <property type="match status" value="1"/>
</dbReference>
<feature type="domain" description="Core-binding (CB)" evidence="7">
    <location>
        <begin position="81"/>
        <end position="168"/>
    </location>
</feature>
<dbReference type="OrthoDB" id="7222937at2"/>
<keyword evidence="4" id="KW-0233">DNA recombination</keyword>
<protein>
    <submittedName>
        <fullName evidence="8">Site-specific recombinase XerD</fullName>
    </submittedName>
</protein>
<comment type="similarity">
    <text evidence="1">Belongs to the 'phage' integrase family.</text>
</comment>
<dbReference type="SUPFAM" id="SSF56349">
    <property type="entry name" value="DNA breaking-rejoining enzymes"/>
    <property type="match status" value="1"/>
</dbReference>
<dbReference type="STRING" id="588602.SAMN04487991_1659"/>
<dbReference type="Gene3D" id="1.10.443.10">
    <property type="entry name" value="Intergrase catalytic core"/>
    <property type="match status" value="1"/>
</dbReference>
<evidence type="ECO:0000256" key="1">
    <source>
        <dbReference type="ARBA" id="ARBA00008857"/>
    </source>
</evidence>
<gene>
    <name evidence="8" type="ORF">SAMN04487991_1659</name>
</gene>
<evidence type="ECO:0000313" key="9">
    <source>
        <dbReference type="Proteomes" id="UP000199630"/>
    </source>
</evidence>
<evidence type="ECO:0000256" key="2">
    <source>
        <dbReference type="ARBA" id="ARBA00022908"/>
    </source>
</evidence>
<evidence type="ECO:0000256" key="5">
    <source>
        <dbReference type="PROSITE-ProRule" id="PRU01248"/>
    </source>
</evidence>
<dbReference type="PROSITE" id="PS51898">
    <property type="entry name" value="TYR_RECOMBINASE"/>
    <property type="match status" value="1"/>
</dbReference>
<dbReference type="InterPro" id="IPR010998">
    <property type="entry name" value="Integrase_recombinase_N"/>
</dbReference>
<keyword evidence="2" id="KW-0229">DNA integration</keyword>
<keyword evidence="9" id="KW-1185">Reference proteome</keyword>
<evidence type="ECO:0000256" key="3">
    <source>
        <dbReference type="ARBA" id="ARBA00023125"/>
    </source>
</evidence>
<dbReference type="GO" id="GO:0015074">
    <property type="term" value="P:DNA integration"/>
    <property type="evidence" value="ECO:0007669"/>
    <property type="project" value="UniProtKB-KW"/>
</dbReference>
<dbReference type="InterPro" id="IPR011010">
    <property type="entry name" value="DNA_brk_join_enz"/>
</dbReference>
<dbReference type="Pfam" id="PF13102">
    <property type="entry name" value="Phage_int_SAM_5"/>
    <property type="match status" value="1"/>
</dbReference>
<dbReference type="GO" id="GO:0003677">
    <property type="term" value="F:DNA binding"/>
    <property type="evidence" value="ECO:0007669"/>
    <property type="project" value="UniProtKB-UniRule"/>
</dbReference>
<dbReference type="PANTHER" id="PTHR30349">
    <property type="entry name" value="PHAGE INTEGRASE-RELATED"/>
    <property type="match status" value="1"/>
</dbReference>
<dbReference type="Proteomes" id="UP000199630">
    <property type="component" value="Unassembled WGS sequence"/>
</dbReference>
<dbReference type="InterPro" id="IPR046668">
    <property type="entry name" value="DUF6538"/>
</dbReference>
<accession>A0A1I3PF72</accession>